<keyword evidence="2" id="KW-0472">Membrane</keyword>
<sequence>MLFPNNGSDDGNAVSGPTAGWGDWLRPEPADPAAGPVPAAEVMQAAPRNGAEVAAAATDSAWSQWLEDSGPAEQDTAATAAAAPAQRRRPLVFALGGAVLAVGAVIAGAVALMSTTRTPVPALPTPAVTPPSASATDPVLGGGPGCDATRAPNLVRGNGTGGTASGPDAILAFQHGYYAARSGAAAWSVVAPGAQVSPVEAIDAGIATVPAGTRYCVTITPAADSEYLVVITETRPDTSVRTWQQRVTVAAQGGKTLITRIGRVE</sequence>
<reference evidence="4 5" key="1">
    <citation type="submission" date="2017-10" db="EMBL/GenBank/DDBJ databases">
        <title>Comparative genomics between pathogenic Norcardia.</title>
        <authorList>
            <person name="Zeng L."/>
        </authorList>
    </citation>
    <scope>NUCLEOTIDE SEQUENCE [LARGE SCALE GENOMIC DNA]</scope>
    <source>
        <strain evidence="4 5">NC_YFY_NT001</strain>
        <plasmid evidence="5">Plasmid p_nc_yfy_nt001</plasmid>
    </source>
</reference>
<name>A0A291RY86_9NOCA</name>
<dbReference type="AlphaFoldDB" id="A0A291RY86"/>
<keyword evidence="2" id="KW-1133">Transmembrane helix</keyword>
<accession>A0A291RY86</accession>
<protein>
    <recommendedName>
        <fullName evidence="3">DUF8176 domain-containing protein</fullName>
    </recommendedName>
</protein>
<evidence type="ECO:0000313" key="5">
    <source>
        <dbReference type="Proteomes" id="UP000221961"/>
    </source>
</evidence>
<dbReference type="EMBL" id="CP023779">
    <property type="protein sequence ID" value="ATL72541.1"/>
    <property type="molecule type" value="Genomic_DNA"/>
</dbReference>
<evidence type="ECO:0000256" key="1">
    <source>
        <dbReference type="SAM" id="MobiDB-lite"/>
    </source>
</evidence>
<dbReference type="RefSeq" id="WP_098699334.1">
    <property type="nucleotide sequence ID" value="NZ_CP023779.1"/>
</dbReference>
<keyword evidence="2" id="KW-0812">Transmembrane</keyword>
<evidence type="ECO:0000256" key="2">
    <source>
        <dbReference type="SAM" id="Phobius"/>
    </source>
</evidence>
<feature type="transmembrane region" description="Helical" evidence="2">
    <location>
        <begin position="91"/>
        <end position="113"/>
    </location>
</feature>
<gene>
    <name evidence="4" type="ORF">CRH09_39925</name>
</gene>
<dbReference type="InterPro" id="IPR058489">
    <property type="entry name" value="DUF8176"/>
</dbReference>
<geneLocation type="plasmid" evidence="5">
    <name>p_nc_yfy_nt001</name>
</geneLocation>
<dbReference type="KEGG" id="ntp:CRH09_39925"/>
<dbReference type="Pfam" id="PF26527">
    <property type="entry name" value="DUF8176"/>
    <property type="match status" value="1"/>
</dbReference>
<dbReference type="GeneID" id="88363412"/>
<dbReference type="Proteomes" id="UP000221961">
    <property type="component" value="Plasmid p_NC_YFY_NT001"/>
</dbReference>
<evidence type="ECO:0000313" key="4">
    <source>
        <dbReference type="EMBL" id="ATL72541.1"/>
    </source>
</evidence>
<feature type="domain" description="DUF8176" evidence="3">
    <location>
        <begin position="144"/>
        <end position="261"/>
    </location>
</feature>
<evidence type="ECO:0000259" key="3">
    <source>
        <dbReference type="Pfam" id="PF26527"/>
    </source>
</evidence>
<organism evidence="4 5">
    <name type="scientific">Nocardia terpenica</name>
    <dbReference type="NCBI Taxonomy" id="455432"/>
    <lineage>
        <taxon>Bacteria</taxon>
        <taxon>Bacillati</taxon>
        <taxon>Actinomycetota</taxon>
        <taxon>Actinomycetes</taxon>
        <taxon>Mycobacteriales</taxon>
        <taxon>Nocardiaceae</taxon>
        <taxon>Nocardia</taxon>
    </lineage>
</organism>
<feature type="region of interest" description="Disordered" evidence="1">
    <location>
        <begin position="1"/>
        <end position="37"/>
    </location>
</feature>
<keyword evidence="4" id="KW-0614">Plasmid</keyword>
<proteinExistence type="predicted"/>